<dbReference type="Proteomes" id="UP000077202">
    <property type="component" value="Unassembled WGS sequence"/>
</dbReference>
<dbReference type="Gene3D" id="2.60.40.420">
    <property type="entry name" value="Cupredoxins - blue copper proteins"/>
    <property type="match status" value="1"/>
</dbReference>
<dbReference type="AlphaFoldDB" id="A0A176VE28"/>
<dbReference type="InterPro" id="IPR008972">
    <property type="entry name" value="Cupredoxin"/>
</dbReference>
<evidence type="ECO:0000256" key="1">
    <source>
        <dbReference type="SAM" id="SignalP"/>
    </source>
</evidence>
<dbReference type="GO" id="GO:0005886">
    <property type="term" value="C:plasma membrane"/>
    <property type="evidence" value="ECO:0007669"/>
    <property type="project" value="TreeGrafter"/>
</dbReference>
<dbReference type="EMBL" id="LVLJ01003917">
    <property type="protein sequence ID" value="OAE19188.1"/>
    <property type="molecule type" value="Genomic_DNA"/>
</dbReference>
<protein>
    <recommendedName>
        <fullName evidence="2">Phytocyanin domain-containing protein</fullName>
    </recommendedName>
</protein>
<name>A0A176VE28_MARPO</name>
<dbReference type="GO" id="GO:0009055">
    <property type="term" value="F:electron transfer activity"/>
    <property type="evidence" value="ECO:0007669"/>
    <property type="project" value="InterPro"/>
</dbReference>
<gene>
    <name evidence="3" type="ORF">AXG93_4182s1360</name>
</gene>
<comment type="caution">
    <text evidence="3">The sequence shown here is derived from an EMBL/GenBank/DDBJ whole genome shotgun (WGS) entry which is preliminary data.</text>
</comment>
<dbReference type="PANTHER" id="PTHR33021">
    <property type="entry name" value="BLUE COPPER PROTEIN"/>
    <property type="match status" value="1"/>
</dbReference>
<proteinExistence type="predicted"/>
<dbReference type="InterPro" id="IPR003245">
    <property type="entry name" value="Phytocyanin_dom"/>
</dbReference>
<dbReference type="PANTHER" id="PTHR33021:SF499">
    <property type="entry name" value="OS12G0150500 PROTEIN"/>
    <property type="match status" value="1"/>
</dbReference>
<evidence type="ECO:0000313" key="4">
    <source>
        <dbReference type="Proteomes" id="UP000077202"/>
    </source>
</evidence>
<dbReference type="SUPFAM" id="SSF49503">
    <property type="entry name" value="Cupredoxins"/>
    <property type="match status" value="1"/>
</dbReference>
<feature type="signal peptide" evidence="1">
    <location>
        <begin position="1"/>
        <end position="34"/>
    </location>
</feature>
<accession>A0A176VE28</accession>
<reference evidence="3" key="1">
    <citation type="submission" date="2016-03" db="EMBL/GenBank/DDBJ databases">
        <title>Mechanisms controlling the formation of the plant cell surface in tip-growing cells are functionally conserved among land plants.</title>
        <authorList>
            <person name="Honkanen S."/>
            <person name="Jones V.A."/>
            <person name="Morieri G."/>
            <person name="Champion C."/>
            <person name="Hetherington A.J."/>
            <person name="Kelly S."/>
            <person name="Saint-Marcoux D."/>
            <person name="Proust H."/>
            <person name="Prescott H."/>
            <person name="Dolan L."/>
        </authorList>
    </citation>
    <scope>NUCLEOTIDE SEQUENCE [LARGE SCALE GENOMIC DNA]</scope>
    <source>
        <tissue evidence="3">Whole gametophyte</tissue>
    </source>
</reference>
<dbReference type="Pfam" id="PF02298">
    <property type="entry name" value="Cu_bind_like"/>
    <property type="match status" value="1"/>
</dbReference>
<keyword evidence="4" id="KW-1185">Reference proteome</keyword>
<dbReference type="PROSITE" id="PS51485">
    <property type="entry name" value="PHYTOCYANIN"/>
    <property type="match status" value="1"/>
</dbReference>
<feature type="domain" description="Phytocyanin" evidence="2">
    <location>
        <begin position="35"/>
        <end position="131"/>
    </location>
</feature>
<sequence length="131" mass="14049">MSTSMSRSGQGSGNAVRVLATVLCAILLVECISAASISVGGNSGWILNGQKYANLKLKSKDVAVFKYRAGEHNVVQVSKADYDSCSSRKPIKTYSSGNDKVSLKPGSYFTSRPRTANAKYGVALERWCLGY</sequence>
<keyword evidence="1" id="KW-0732">Signal</keyword>
<evidence type="ECO:0000259" key="2">
    <source>
        <dbReference type="PROSITE" id="PS51485"/>
    </source>
</evidence>
<evidence type="ECO:0000313" key="3">
    <source>
        <dbReference type="EMBL" id="OAE19188.1"/>
    </source>
</evidence>
<feature type="chain" id="PRO_5008051727" description="Phytocyanin domain-containing protein" evidence="1">
    <location>
        <begin position="35"/>
        <end position="131"/>
    </location>
</feature>
<organism evidence="3 4">
    <name type="scientific">Marchantia polymorpha subsp. ruderalis</name>
    <dbReference type="NCBI Taxonomy" id="1480154"/>
    <lineage>
        <taxon>Eukaryota</taxon>
        <taxon>Viridiplantae</taxon>
        <taxon>Streptophyta</taxon>
        <taxon>Embryophyta</taxon>
        <taxon>Marchantiophyta</taxon>
        <taxon>Marchantiopsida</taxon>
        <taxon>Marchantiidae</taxon>
        <taxon>Marchantiales</taxon>
        <taxon>Marchantiaceae</taxon>
        <taxon>Marchantia</taxon>
    </lineage>
</organism>
<dbReference type="InterPro" id="IPR039391">
    <property type="entry name" value="Phytocyanin-like"/>
</dbReference>